<dbReference type="Pfam" id="PF00397">
    <property type="entry name" value="WW"/>
    <property type="match status" value="1"/>
</dbReference>
<evidence type="ECO:0000313" key="2">
    <source>
        <dbReference type="EMBL" id="CAH0378023.1"/>
    </source>
</evidence>
<dbReference type="EMBL" id="CAKKNE010000005">
    <property type="protein sequence ID" value="CAH0378023.1"/>
    <property type="molecule type" value="Genomic_DNA"/>
</dbReference>
<feature type="domain" description="WW" evidence="1">
    <location>
        <begin position="64"/>
        <end position="95"/>
    </location>
</feature>
<dbReference type="PROSITE" id="PS01159">
    <property type="entry name" value="WW_DOMAIN_1"/>
    <property type="match status" value="1"/>
</dbReference>
<protein>
    <recommendedName>
        <fullName evidence="1">WW domain-containing protein</fullName>
    </recommendedName>
</protein>
<dbReference type="Proteomes" id="UP000789595">
    <property type="component" value="Unassembled WGS sequence"/>
</dbReference>
<dbReference type="AlphaFoldDB" id="A0A8J2SYI5"/>
<evidence type="ECO:0000259" key="1">
    <source>
        <dbReference type="PROSITE" id="PS50020"/>
    </source>
</evidence>
<evidence type="ECO:0000313" key="3">
    <source>
        <dbReference type="Proteomes" id="UP000789595"/>
    </source>
</evidence>
<dbReference type="SMART" id="SM00456">
    <property type="entry name" value="WW"/>
    <property type="match status" value="1"/>
</dbReference>
<sequence>MAHAAALTNTPASTGPAYVNMPPVASAPPAGPGSYVVDGTPVVQATIVQAAPVQSVPVADPPPTYLPPQWEERIAPDGRPYYVNHQTQTTQWHPP</sequence>
<accession>A0A8J2SYI5</accession>
<name>A0A8J2SYI5_9STRA</name>
<dbReference type="InterPro" id="IPR001202">
    <property type="entry name" value="WW_dom"/>
</dbReference>
<dbReference type="Gene3D" id="2.20.70.10">
    <property type="match status" value="1"/>
</dbReference>
<dbReference type="SUPFAM" id="SSF51045">
    <property type="entry name" value="WW domain"/>
    <property type="match status" value="1"/>
</dbReference>
<dbReference type="PROSITE" id="PS50020">
    <property type="entry name" value="WW_DOMAIN_2"/>
    <property type="match status" value="1"/>
</dbReference>
<organism evidence="2 3">
    <name type="scientific">Pelagomonas calceolata</name>
    <dbReference type="NCBI Taxonomy" id="35677"/>
    <lineage>
        <taxon>Eukaryota</taxon>
        <taxon>Sar</taxon>
        <taxon>Stramenopiles</taxon>
        <taxon>Ochrophyta</taxon>
        <taxon>Pelagophyceae</taxon>
        <taxon>Pelagomonadales</taxon>
        <taxon>Pelagomonadaceae</taxon>
        <taxon>Pelagomonas</taxon>
    </lineage>
</organism>
<dbReference type="InterPro" id="IPR036020">
    <property type="entry name" value="WW_dom_sf"/>
</dbReference>
<gene>
    <name evidence="2" type="ORF">PECAL_5P25400</name>
</gene>
<dbReference type="OrthoDB" id="2020426at2759"/>
<proteinExistence type="predicted"/>
<keyword evidence="3" id="KW-1185">Reference proteome</keyword>
<reference evidence="2" key="1">
    <citation type="submission" date="2021-11" db="EMBL/GenBank/DDBJ databases">
        <authorList>
            <consortium name="Genoscope - CEA"/>
            <person name="William W."/>
        </authorList>
    </citation>
    <scope>NUCLEOTIDE SEQUENCE</scope>
</reference>
<comment type="caution">
    <text evidence="2">The sequence shown here is derived from an EMBL/GenBank/DDBJ whole genome shotgun (WGS) entry which is preliminary data.</text>
</comment>
<dbReference type="CDD" id="cd00201">
    <property type="entry name" value="WW"/>
    <property type="match status" value="1"/>
</dbReference>